<dbReference type="STRING" id="1743168.A8O14_03265"/>
<dbReference type="PANTHER" id="PTHR43429">
    <property type="entry name" value="PYRIDINE NUCLEOTIDE-DISULFIDE OXIDOREDUCTASE DOMAIN-CONTAINING"/>
    <property type="match status" value="1"/>
</dbReference>
<keyword evidence="12" id="KW-1185">Reference proteome</keyword>
<keyword evidence="7" id="KW-0560">Oxidoreductase</keyword>
<protein>
    <submittedName>
        <fullName evidence="11">Pyridine nucleotide-disulfide oxidoreductase</fullName>
    </submittedName>
</protein>
<dbReference type="KEGG" id="pwu:A8O14_03265"/>
<comment type="cofactor">
    <cofactor evidence="1">
        <name>FAD</name>
        <dbReference type="ChEBI" id="CHEBI:57692"/>
    </cofactor>
</comment>
<proteinExistence type="inferred from homology"/>
<dbReference type="PRINTS" id="PR00411">
    <property type="entry name" value="PNDRDTASEI"/>
</dbReference>
<evidence type="ECO:0000259" key="10">
    <source>
        <dbReference type="Pfam" id="PF18113"/>
    </source>
</evidence>
<evidence type="ECO:0000256" key="5">
    <source>
        <dbReference type="ARBA" id="ARBA00022630"/>
    </source>
</evidence>
<evidence type="ECO:0000256" key="3">
    <source>
        <dbReference type="ARBA" id="ARBA00006442"/>
    </source>
</evidence>
<evidence type="ECO:0000256" key="6">
    <source>
        <dbReference type="ARBA" id="ARBA00022827"/>
    </source>
</evidence>
<dbReference type="Pfam" id="PF18113">
    <property type="entry name" value="Rbx_binding"/>
    <property type="match status" value="1"/>
</dbReference>
<evidence type="ECO:0000313" key="12">
    <source>
        <dbReference type="Proteomes" id="UP000078463"/>
    </source>
</evidence>
<evidence type="ECO:0000259" key="9">
    <source>
        <dbReference type="Pfam" id="PF07992"/>
    </source>
</evidence>
<evidence type="ECO:0000256" key="7">
    <source>
        <dbReference type="ARBA" id="ARBA00023002"/>
    </source>
</evidence>
<dbReference type="InterPro" id="IPR036188">
    <property type="entry name" value="FAD/NAD-bd_sf"/>
</dbReference>
<keyword evidence="8" id="KW-0520">NAD</keyword>
<dbReference type="SUPFAM" id="SSF51905">
    <property type="entry name" value="FAD/NAD(P)-binding domain"/>
    <property type="match status" value="1"/>
</dbReference>
<dbReference type="GO" id="GO:0005737">
    <property type="term" value="C:cytoplasm"/>
    <property type="evidence" value="ECO:0007669"/>
    <property type="project" value="UniProtKB-SubCell"/>
</dbReference>
<dbReference type="AlphaFoldDB" id="A0A191UE26"/>
<dbReference type="EMBL" id="CP015922">
    <property type="protein sequence ID" value="ANI99202.1"/>
    <property type="molecule type" value="Genomic_DNA"/>
</dbReference>
<reference evidence="12" key="1">
    <citation type="submission" date="2016-05" db="EMBL/GenBank/DDBJ databases">
        <title>Polynucleobacter sp. QLW-P1FAT50C-4 genome.</title>
        <authorList>
            <person name="Hahn M.W."/>
        </authorList>
    </citation>
    <scope>NUCLEOTIDE SEQUENCE [LARGE SCALE GENOMIC DNA]</scope>
    <source>
        <strain evidence="12">QLW-P1FAT50C-4</strain>
    </source>
</reference>
<evidence type="ECO:0000256" key="2">
    <source>
        <dbReference type="ARBA" id="ARBA00004496"/>
    </source>
</evidence>
<dbReference type="InterPro" id="IPR041364">
    <property type="entry name" value="Rbx-bd"/>
</dbReference>
<dbReference type="GO" id="GO:0016491">
    <property type="term" value="F:oxidoreductase activity"/>
    <property type="evidence" value="ECO:0007669"/>
    <property type="project" value="UniProtKB-KW"/>
</dbReference>
<evidence type="ECO:0000313" key="11">
    <source>
        <dbReference type="EMBL" id="ANI99202.1"/>
    </source>
</evidence>
<feature type="domain" description="Rubredoxin binding" evidence="10">
    <location>
        <begin position="314"/>
        <end position="384"/>
    </location>
</feature>
<dbReference type="InterPro" id="IPR050260">
    <property type="entry name" value="FAD-bd_OxRdtase"/>
</dbReference>
<evidence type="ECO:0000256" key="4">
    <source>
        <dbReference type="ARBA" id="ARBA00022490"/>
    </source>
</evidence>
<dbReference type="Pfam" id="PF07992">
    <property type="entry name" value="Pyr_redox_2"/>
    <property type="match status" value="1"/>
</dbReference>
<evidence type="ECO:0000256" key="8">
    <source>
        <dbReference type="ARBA" id="ARBA00023027"/>
    </source>
</evidence>
<keyword evidence="4" id="KW-0963">Cytoplasm</keyword>
<dbReference type="Proteomes" id="UP000078463">
    <property type="component" value="Chromosome"/>
</dbReference>
<dbReference type="PANTHER" id="PTHR43429:SF3">
    <property type="entry name" value="NITRITE REDUCTASE [NAD(P)H]"/>
    <property type="match status" value="1"/>
</dbReference>
<sequence length="389" mass="41271">MDQNTSQSSSAIVIIGSGLAGYTVIREIRKLNKEIPITLVTKEPGYFYSKPMLSTALASKKDATQLISTPADGMATQLELNILSETDVTTIDSAKQVISTSKGEITYCKLVLALGADQIRLPLQGNAANEVLTVNDLEDYAKFRNAINGKKKIAILGAGLIGCEFANDLVLGGYEVDVIDLAPQALGRLIPKTAATDLQDKLSAAGVRWHFNTTVQTIDRTNDQLNITLANDTLISSDVVLSAVGLRPRLDLAKASGIATDLGIQVNRELETNMPHVYALGDCAEVEGLVLPYVMPIIQAARALAVTLTGQRTALTYPAMPVMVKTPALATIVSPPAKGATGQWKTNPVEGGLEARFESNDGKLLGFVLMGTATAQRGALTKELPAILA</sequence>
<gene>
    <name evidence="11" type="ORF">A8O14_03265</name>
</gene>
<feature type="domain" description="FAD/NAD(P)-binding" evidence="9">
    <location>
        <begin position="12"/>
        <end position="292"/>
    </location>
</feature>
<comment type="similarity">
    <text evidence="3">Belongs to the FAD-dependent oxidoreductase family.</text>
</comment>
<dbReference type="RefSeq" id="WP_068948207.1">
    <property type="nucleotide sequence ID" value="NZ_CP015922.1"/>
</dbReference>
<comment type="subcellular location">
    <subcellularLocation>
        <location evidence="2">Cytoplasm</location>
    </subcellularLocation>
</comment>
<evidence type="ECO:0000256" key="1">
    <source>
        <dbReference type="ARBA" id="ARBA00001974"/>
    </source>
</evidence>
<dbReference type="InterPro" id="IPR023753">
    <property type="entry name" value="FAD/NAD-binding_dom"/>
</dbReference>
<keyword evidence="6" id="KW-0274">FAD</keyword>
<dbReference type="PRINTS" id="PR00368">
    <property type="entry name" value="FADPNR"/>
</dbReference>
<dbReference type="Gene3D" id="3.50.50.60">
    <property type="entry name" value="FAD/NAD(P)-binding domain"/>
    <property type="match status" value="2"/>
</dbReference>
<keyword evidence="5" id="KW-0285">Flavoprotein</keyword>
<organism evidence="11 12">
    <name type="scientific">Polynucleobacter wuianus</name>
    <dbReference type="NCBI Taxonomy" id="1743168"/>
    <lineage>
        <taxon>Bacteria</taxon>
        <taxon>Pseudomonadati</taxon>
        <taxon>Pseudomonadota</taxon>
        <taxon>Betaproteobacteria</taxon>
        <taxon>Burkholderiales</taxon>
        <taxon>Burkholderiaceae</taxon>
        <taxon>Polynucleobacter</taxon>
    </lineage>
</organism>
<name>A0A191UE26_9BURK</name>
<dbReference type="Gene3D" id="3.30.390.120">
    <property type="match status" value="1"/>
</dbReference>
<dbReference type="OrthoDB" id="9769238at2"/>
<accession>A0A191UE26</accession>